<dbReference type="Proteomes" id="UP000519897">
    <property type="component" value="Unassembled WGS sequence"/>
</dbReference>
<protein>
    <submittedName>
        <fullName evidence="1">Uncharacterized protein</fullName>
    </submittedName>
</protein>
<name>A0A7W6PSZ5_9HYPH</name>
<comment type="caution">
    <text evidence="1">The sequence shown here is derived from an EMBL/GenBank/DDBJ whole genome shotgun (WGS) entry which is preliminary data.</text>
</comment>
<evidence type="ECO:0000313" key="2">
    <source>
        <dbReference type="Proteomes" id="UP000519897"/>
    </source>
</evidence>
<dbReference type="EMBL" id="JACIEC010000017">
    <property type="protein sequence ID" value="MBB4146053.1"/>
    <property type="molecule type" value="Genomic_DNA"/>
</dbReference>
<gene>
    <name evidence="1" type="ORF">GGQ72_004622</name>
</gene>
<keyword evidence="2" id="KW-1185">Reference proteome</keyword>
<sequence length="38" mass="4304">MSACDFAQGIRQDINDALDRLSGQAHIPGDRCGWQRDW</sequence>
<evidence type="ECO:0000313" key="1">
    <source>
        <dbReference type="EMBL" id="MBB4146053.1"/>
    </source>
</evidence>
<reference evidence="1 2" key="1">
    <citation type="submission" date="2020-08" db="EMBL/GenBank/DDBJ databases">
        <title>Genomic Encyclopedia of Type Strains, Phase IV (KMG-IV): sequencing the most valuable type-strain genomes for metagenomic binning, comparative biology and taxonomic classification.</title>
        <authorList>
            <person name="Goeker M."/>
        </authorList>
    </citation>
    <scope>NUCLEOTIDE SEQUENCE [LARGE SCALE GENOMIC DNA]</scope>
    <source>
        <strain evidence="1 2">DSM 29514</strain>
    </source>
</reference>
<accession>A0A7W6PSZ5</accession>
<proteinExistence type="predicted"/>
<dbReference type="AlphaFoldDB" id="A0A7W6PSZ5"/>
<organism evidence="1 2">
    <name type="scientific">Rhizobium rhizoryzae</name>
    <dbReference type="NCBI Taxonomy" id="451876"/>
    <lineage>
        <taxon>Bacteria</taxon>
        <taxon>Pseudomonadati</taxon>
        <taxon>Pseudomonadota</taxon>
        <taxon>Alphaproteobacteria</taxon>
        <taxon>Hyphomicrobiales</taxon>
        <taxon>Rhizobiaceae</taxon>
        <taxon>Rhizobium/Agrobacterium group</taxon>
        <taxon>Rhizobium</taxon>
    </lineage>
</organism>